<evidence type="ECO:0000256" key="1">
    <source>
        <dbReference type="SAM" id="MobiDB-lite"/>
    </source>
</evidence>
<feature type="compositionally biased region" description="Basic residues" evidence="1">
    <location>
        <begin position="151"/>
        <end position="160"/>
    </location>
</feature>
<gene>
    <name evidence="2" type="ORF">K435DRAFT_799845</name>
</gene>
<reference evidence="2 3" key="1">
    <citation type="journal article" date="2019" name="Nat. Ecol. Evol.">
        <title>Megaphylogeny resolves global patterns of mushroom evolution.</title>
        <authorList>
            <person name="Varga T."/>
            <person name="Krizsan K."/>
            <person name="Foldi C."/>
            <person name="Dima B."/>
            <person name="Sanchez-Garcia M."/>
            <person name="Sanchez-Ramirez S."/>
            <person name="Szollosi G.J."/>
            <person name="Szarkandi J.G."/>
            <person name="Papp V."/>
            <person name="Albert L."/>
            <person name="Andreopoulos W."/>
            <person name="Angelini C."/>
            <person name="Antonin V."/>
            <person name="Barry K.W."/>
            <person name="Bougher N.L."/>
            <person name="Buchanan P."/>
            <person name="Buyck B."/>
            <person name="Bense V."/>
            <person name="Catcheside P."/>
            <person name="Chovatia M."/>
            <person name="Cooper J."/>
            <person name="Damon W."/>
            <person name="Desjardin D."/>
            <person name="Finy P."/>
            <person name="Geml J."/>
            <person name="Haridas S."/>
            <person name="Hughes K."/>
            <person name="Justo A."/>
            <person name="Karasinski D."/>
            <person name="Kautmanova I."/>
            <person name="Kiss B."/>
            <person name="Kocsube S."/>
            <person name="Kotiranta H."/>
            <person name="LaButti K.M."/>
            <person name="Lechner B.E."/>
            <person name="Liimatainen K."/>
            <person name="Lipzen A."/>
            <person name="Lukacs Z."/>
            <person name="Mihaltcheva S."/>
            <person name="Morgado L.N."/>
            <person name="Niskanen T."/>
            <person name="Noordeloos M.E."/>
            <person name="Ohm R.A."/>
            <person name="Ortiz-Santana B."/>
            <person name="Ovrebo C."/>
            <person name="Racz N."/>
            <person name="Riley R."/>
            <person name="Savchenko A."/>
            <person name="Shiryaev A."/>
            <person name="Soop K."/>
            <person name="Spirin V."/>
            <person name="Szebenyi C."/>
            <person name="Tomsovsky M."/>
            <person name="Tulloss R.E."/>
            <person name="Uehling J."/>
            <person name="Grigoriev I.V."/>
            <person name="Vagvolgyi C."/>
            <person name="Papp T."/>
            <person name="Martin F.M."/>
            <person name="Miettinen O."/>
            <person name="Hibbett D.S."/>
            <person name="Nagy L.G."/>
        </authorList>
    </citation>
    <scope>NUCLEOTIDE SEQUENCE [LARGE SCALE GENOMIC DNA]</scope>
    <source>
        <strain evidence="2 3">CBS 962.96</strain>
    </source>
</reference>
<protein>
    <submittedName>
        <fullName evidence="2">Uncharacterized protein</fullName>
    </submittedName>
</protein>
<dbReference type="Proteomes" id="UP000297245">
    <property type="component" value="Unassembled WGS sequence"/>
</dbReference>
<proteinExistence type="predicted"/>
<sequence length="203" mass="22642">MFTITIQLRCPLPRLRKVIRQSAAVAVLKNDESAKLSCEINCKSQTYVNNGCRFYWDGSVIGNKKREDEEERKRGKGKKKSVSPVLWFLLAINSFPMTVTKTKKRTKLRRPYPVEVASVMRAAKGSGSMEELQGEASSSGTREREPGGQREKKRGSRGLSRKRESEIIMQTGIAGTSLGPTQSRMKVTKAEGFARNLGWEGDG</sequence>
<evidence type="ECO:0000313" key="3">
    <source>
        <dbReference type="Proteomes" id="UP000297245"/>
    </source>
</evidence>
<evidence type="ECO:0000313" key="2">
    <source>
        <dbReference type="EMBL" id="THU93271.1"/>
    </source>
</evidence>
<accession>A0A4S8LV97</accession>
<feature type="compositionally biased region" description="Basic and acidic residues" evidence="1">
    <location>
        <begin position="141"/>
        <end position="150"/>
    </location>
</feature>
<name>A0A4S8LV97_DENBC</name>
<feature type="region of interest" description="Disordered" evidence="1">
    <location>
        <begin position="123"/>
        <end position="203"/>
    </location>
</feature>
<organism evidence="2 3">
    <name type="scientific">Dendrothele bispora (strain CBS 962.96)</name>
    <dbReference type="NCBI Taxonomy" id="1314807"/>
    <lineage>
        <taxon>Eukaryota</taxon>
        <taxon>Fungi</taxon>
        <taxon>Dikarya</taxon>
        <taxon>Basidiomycota</taxon>
        <taxon>Agaricomycotina</taxon>
        <taxon>Agaricomycetes</taxon>
        <taxon>Agaricomycetidae</taxon>
        <taxon>Agaricales</taxon>
        <taxon>Agaricales incertae sedis</taxon>
        <taxon>Dendrothele</taxon>
    </lineage>
</organism>
<dbReference type="AlphaFoldDB" id="A0A4S8LV97"/>
<dbReference type="EMBL" id="ML179253">
    <property type="protein sequence ID" value="THU93271.1"/>
    <property type="molecule type" value="Genomic_DNA"/>
</dbReference>
<keyword evidence="3" id="KW-1185">Reference proteome</keyword>